<organism evidence="2 3">
    <name type="scientific">Leifsonia shinshuensis</name>
    <dbReference type="NCBI Taxonomy" id="150026"/>
    <lineage>
        <taxon>Bacteria</taxon>
        <taxon>Bacillati</taxon>
        <taxon>Actinomycetota</taxon>
        <taxon>Actinomycetes</taxon>
        <taxon>Micrococcales</taxon>
        <taxon>Microbacteriaceae</taxon>
        <taxon>Leifsonia</taxon>
    </lineage>
</organism>
<dbReference type="PIRSF" id="PIRSF009320">
    <property type="entry name" value="Nuc_binding_HP_1000"/>
    <property type="match status" value="1"/>
</dbReference>
<proteinExistence type="predicted"/>
<dbReference type="EMBL" id="CP043642">
    <property type="protein sequence ID" value="QNE37927.1"/>
    <property type="molecule type" value="Genomic_DNA"/>
</dbReference>
<accession>A0A7G6YHG2</accession>
<dbReference type="AlphaFoldDB" id="A0A7G6YHG2"/>
<dbReference type="InterPro" id="IPR050678">
    <property type="entry name" value="DNA_Partitioning_ATPase"/>
</dbReference>
<evidence type="ECO:0000313" key="3">
    <source>
        <dbReference type="Proteomes" id="UP000515511"/>
    </source>
</evidence>
<dbReference type="InterPro" id="IPR027417">
    <property type="entry name" value="P-loop_NTPase"/>
</dbReference>
<keyword evidence="2" id="KW-0614">Plasmid</keyword>
<dbReference type="RefSeq" id="WP_185279119.1">
    <property type="nucleotide sequence ID" value="NZ_CP043642.1"/>
</dbReference>
<dbReference type="Proteomes" id="UP000515511">
    <property type="component" value="Plasmid unnamed1"/>
</dbReference>
<feature type="domain" description="CobQ/CobB/MinD/ParA nucleotide binding" evidence="1">
    <location>
        <begin position="4"/>
        <end position="181"/>
    </location>
</feature>
<reference evidence="3" key="1">
    <citation type="submission" date="2019-09" db="EMBL/GenBank/DDBJ databases">
        <title>Antimicrobial potential of Antarctic Bacteria.</title>
        <authorList>
            <person name="Benaud N."/>
            <person name="Edwards R.J."/>
            <person name="Ferrari B.C."/>
        </authorList>
    </citation>
    <scope>NUCLEOTIDE SEQUENCE [LARGE SCALE GENOMIC DNA]</scope>
    <source>
        <strain evidence="3">INR9</strain>
        <plasmid evidence="3">unnamed1</plasmid>
    </source>
</reference>
<dbReference type="InterPro" id="IPR002586">
    <property type="entry name" value="CobQ/CobB/MinD/ParA_Nub-bd_dom"/>
</dbReference>
<evidence type="ECO:0000313" key="2">
    <source>
        <dbReference type="EMBL" id="QNE37927.1"/>
    </source>
</evidence>
<geneLocation type="plasmid" evidence="2 3">
    <name>unnamed1</name>
</geneLocation>
<dbReference type="CDD" id="cd02042">
    <property type="entry name" value="ParAB_family"/>
    <property type="match status" value="1"/>
</dbReference>
<gene>
    <name evidence="2" type="ORF">F1C12_21835</name>
</gene>
<dbReference type="Gene3D" id="3.40.50.300">
    <property type="entry name" value="P-loop containing nucleotide triphosphate hydrolases"/>
    <property type="match status" value="1"/>
</dbReference>
<dbReference type="SUPFAM" id="SSF52540">
    <property type="entry name" value="P-loop containing nucleoside triphosphate hydrolases"/>
    <property type="match status" value="1"/>
</dbReference>
<evidence type="ECO:0000259" key="1">
    <source>
        <dbReference type="Pfam" id="PF01656"/>
    </source>
</evidence>
<dbReference type="PANTHER" id="PTHR13696:SF96">
    <property type="entry name" value="COBQ_COBB_MIND_PARA NUCLEOTIDE BINDING DOMAIN-CONTAINING PROTEIN"/>
    <property type="match status" value="1"/>
</dbReference>
<sequence length="220" mass="23939">MRIVAVAGQKGGIGKTTSVMNLSAVLAKGGNRVLVVDADGQRSTTWWAGNGGEDLPFDFAPDVDPKNLARLRELPYDLIFVDTPGNLEATSTLSAVLDSADFVILPLVLDPLAVQPLVRTVKSLVEPRHLDYRVLLNNIDRRRGDAHLQDWEGIVDNLGLARFKNHVRKSASVTDAPLTGRVVTDYTDTRQNRAAIFDYNSVALELQSIWANAPVQAGAI</sequence>
<dbReference type="Pfam" id="PF01656">
    <property type="entry name" value="CbiA"/>
    <property type="match status" value="1"/>
</dbReference>
<dbReference type="PANTHER" id="PTHR13696">
    <property type="entry name" value="P-LOOP CONTAINING NUCLEOSIDE TRIPHOSPHATE HYDROLASE"/>
    <property type="match status" value="1"/>
</dbReference>
<protein>
    <submittedName>
        <fullName evidence="2">ParA family protein</fullName>
    </submittedName>
</protein>
<name>A0A7G6YHG2_9MICO</name>
<dbReference type="KEGG" id="lse:F1C12_21835"/>